<dbReference type="AlphaFoldDB" id="A0A5D2CFQ7"/>
<evidence type="ECO:0000313" key="1">
    <source>
        <dbReference type="EMBL" id="TYG68404.1"/>
    </source>
</evidence>
<dbReference type="Proteomes" id="UP000323506">
    <property type="component" value="Chromosome D05"/>
</dbReference>
<dbReference type="Gene3D" id="3.30.70.330">
    <property type="match status" value="1"/>
</dbReference>
<organism evidence="1 2">
    <name type="scientific">Gossypium darwinii</name>
    <name type="common">Darwin's cotton</name>
    <name type="synonym">Gossypium barbadense var. darwinii</name>
    <dbReference type="NCBI Taxonomy" id="34276"/>
    <lineage>
        <taxon>Eukaryota</taxon>
        <taxon>Viridiplantae</taxon>
        <taxon>Streptophyta</taxon>
        <taxon>Embryophyta</taxon>
        <taxon>Tracheophyta</taxon>
        <taxon>Spermatophyta</taxon>
        <taxon>Magnoliopsida</taxon>
        <taxon>eudicotyledons</taxon>
        <taxon>Gunneridae</taxon>
        <taxon>Pentapetalae</taxon>
        <taxon>rosids</taxon>
        <taxon>malvids</taxon>
        <taxon>Malvales</taxon>
        <taxon>Malvaceae</taxon>
        <taxon>Malvoideae</taxon>
        <taxon>Gossypium</taxon>
    </lineage>
</organism>
<reference evidence="1 2" key="1">
    <citation type="submission" date="2019-06" db="EMBL/GenBank/DDBJ databases">
        <title>WGS assembly of Gossypium darwinii.</title>
        <authorList>
            <person name="Chen Z.J."/>
            <person name="Sreedasyam A."/>
            <person name="Ando A."/>
            <person name="Song Q."/>
            <person name="De L."/>
            <person name="Hulse-Kemp A."/>
            <person name="Ding M."/>
            <person name="Ye W."/>
            <person name="Kirkbride R."/>
            <person name="Jenkins J."/>
            <person name="Plott C."/>
            <person name="Lovell J."/>
            <person name="Lin Y.-M."/>
            <person name="Vaughn R."/>
            <person name="Liu B."/>
            <person name="Li W."/>
            <person name="Simpson S."/>
            <person name="Scheffler B."/>
            <person name="Saski C."/>
            <person name="Grover C."/>
            <person name="Hu G."/>
            <person name="Conover J."/>
            <person name="Carlson J."/>
            <person name="Shu S."/>
            <person name="Boston L."/>
            <person name="Williams M."/>
            <person name="Peterson D."/>
            <person name="Mcgee K."/>
            <person name="Jones D."/>
            <person name="Wendel J."/>
            <person name="Stelly D."/>
            <person name="Grimwood J."/>
            <person name="Schmutz J."/>
        </authorList>
    </citation>
    <scope>NUCLEOTIDE SEQUENCE [LARGE SCALE GENOMIC DNA]</scope>
    <source>
        <strain evidence="1">1808015.09</strain>
    </source>
</reference>
<dbReference type="InterPro" id="IPR012677">
    <property type="entry name" value="Nucleotide-bd_a/b_plait_sf"/>
</dbReference>
<protein>
    <recommendedName>
        <fullName evidence="3">RRM domain-containing protein</fullName>
    </recommendedName>
</protein>
<keyword evidence="2" id="KW-1185">Reference proteome</keyword>
<evidence type="ECO:0008006" key="3">
    <source>
        <dbReference type="Google" id="ProtNLM"/>
    </source>
</evidence>
<evidence type="ECO:0000313" key="2">
    <source>
        <dbReference type="Proteomes" id="UP000323506"/>
    </source>
</evidence>
<accession>A0A5D2CFQ7</accession>
<dbReference type="PANTHER" id="PTHR15592">
    <property type="entry name" value="MATRIN 3/NUCLEAR PROTEIN 220-RELATED"/>
    <property type="match status" value="1"/>
</dbReference>
<dbReference type="EMBL" id="CM017705">
    <property type="protein sequence ID" value="TYG68404.1"/>
    <property type="molecule type" value="Genomic_DNA"/>
</dbReference>
<gene>
    <name evidence="1" type="ORF">ES288_D05G151300v1</name>
</gene>
<name>A0A5D2CFQ7_GOSDA</name>
<proteinExistence type="predicted"/>
<sequence length="134" mass="14973">MNTKEKILKDPCAISPFPFPLFHRSKSQTPCPPPIFPLPPIKVPIHLHRSKSRSEVRGKMVYLQYSNRQEIVNNKTTADIAGNVLLVTIGGQDAWLVSIDVLHLVFSAFGFVHKITTFEKTAGFQSGIYILNGN</sequence>